<reference evidence="1 2" key="1">
    <citation type="submission" date="2020-03" db="EMBL/GenBank/DDBJ databases">
        <title>Screen low temperature-resistant strains for efficient degradation of petroleum hydrocarbons under the low temperature.</title>
        <authorList>
            <person name="Wang Y."/>
            <person name="Chen J."/>
        </authorList>
    </citation>
    <scope>NUCLEOTIDE SEQUENCE [LARGE SCALE GENOMIC DNA]</scope>
    <source>
        <strain evidence="1 2">KB1</strain>
        <plasmid evidence="1 2">plas4</plasmid>
    </source>
</reference>
<gene>
    <name evidence="1" type="ORF">G9444_6784</name>
</gene>
<keyword evidence="1" id="KW-0614">Plasmid</keyword>
<dbReference type="Proteomes" id="UP000502345">
    <property type="component" value="Plasmid plas4"/>
</dbReference>
<accession>A0A6G9D466</accession>
<protein>
    <submittedName>
        <fullName evidence="1">Uncharacterized protein</fullName>
    </submittedName>
</protein>
<sequence length="54" mass="5656">MTTKSARRKSDPRSLAVRTAAAQAAVKASEKTGRAVDARVKKLAESAGNTKSAR</sequence>
<name>A0A6G9D466_RHOER</name>
<geneLocation type="plasmid" evidence="1 2">
    <name>plas4</name>
</geneLocation>
<organism evidence="1 2">
    <name type="scientific">Rhodococcus erythropolis</name>
    <name type="common">Arthrobacter picolinophilus</name>
    <dbReference type="NCBI Taxonomy" id="1833"/>
    <lineage>
        <taxon>Bacteria</taxon>
        <taxon>Bacillati</taxon>
        <taxon>Actinomycetota</taxon>
        <taxon>Actinomycetes</taxon>
        <taxon>Mycobacteriales</taxon>
        <taxon>Nocardiaceae</taxon>
        <taxon>Rhodococcus</taxon>
        <taxon>Rhodococcus erythropolis group</taxon>
    </lineage>
</organism>
<proteinExistence type="predicted"/>
<evidence type="ECO:0000313" key="2">
    <source>
        <dbReference type="Proteomes" id="UP000502345"/>
    </source>
</evidence>
<dbReference type="RefSeq" id="WP_166503093.1">
    <property type="nucleotide sequence ID" value="NZ_CP050127.1"/>
</dbReference>
<evidence type="ECO:0000313" key="1">
    <source>
        <dbReference type="EMBL" id="QIP44027.1"/>
    </source>
</evidence>
<dbReference type="EMBL" id="CP050127">
    <property type="protein sequence ID" value="QIP44027.1"/>
    <property type="molecule type" value="Genomic_DNA"/>
</dbReference>
<dbReference type="AlphaFoldDB" id="A0A6G9D466"/>